<feature type="domain" description="PA14" evidence="2">
    <location>
        <begin position="558"/>
        <end position="697"/>
    </location>
</feature>
<dbReference type="AlphaFoldDB" id="A0A1M5I055"/>
<dbReference type="OrthoDB" id="9766107at2"/>
<feature type="signal peptide" evidence="1">
    <location>
        <begin position="1"/>
        <end position="22"/>
    </location>
</feature>
<dbReference type="PANTHER" id="PTHR43751:SF3">
    <property type="entry name" value="SULFATASE N-TERMINAL DOMAIN-CONTAINING PROTEIN"/>
    <property type="match status" value="1"/>
</dbReference>
<keyword evidence="1" id="KW-0732">Signal</keyword>
<organism evidence="3 4">
    <name type="scientific">Salegentibacter echinorum</name>
    <dbReference type="NCBI Taxonomy" id="1073325"/>
    <lineage>
        <taxon>Bacteria</taxon>
        <taxon>Pseudomonadati</taxon>
        <taxon>Bacteroidota</taxon>
        <taxon>Flavobacteriia</taxon>
        <taxon>Flavobacteriales</taxon>
        <taxon>Flavobacteriaceae</taxon>
        <taxon>Salegentibacter</taxon>
    </lineage>
</organism>
<dbReference type="RefSeq" id="WP_072879735.1">
    <property type="nucleotide sequence ID" value="NZ_FQVT01000006.1"/>
</dbReference>
<dbReference type="InterPro" id="IPR052701">
    <property type="entry name" value="GAG_Ulvan_Degrading_Sulfatases"/>
</dbReference>
<reference evidence="4" key="1">
    <citation type="submission" date="2016-11" db="EMBL/GenBank/DDBJ databases">
        <authorList>
            <person name="Varghese N."/>
            <person name="Submissions S."/>
        </authorList>
    </citation>
    <scope>NUCLEOTIDE SEQUENCE [LARGE SCALE GENOMIC DNA]</scope>
    <source>
        <strain evidence="4">DSM 24579</strain>
    </source>
</reference>
<dbReference type="Gene3D" id="3.40.720.10">
    <property type="entry name" value="Alkaline Phosphatase, subunit A"/>
    <property type="match status" value="1"/>
</dbReference>
<evidence type="ECO:0000256" key="1">
    <source>
        <dbReference type="SAM" id="SignalP"/>
    </source>
</evidence>
<evidence type="ECO:0000259" key="2">
    <source>
        <dbReference type="PROSITE" id="PS51820"/>
    </source>
</evidence>
<dbReference type="EMBL" id="FQVT01000006">
    <property type="protein sequence ID" value="SHG21430.1"/>
    <property type="molecule type" value="Genomic_DNA"/>
</dbReference>
<sequence length="719" mass="81307">MKKSFLLLVLSFAVTFPFKSTAQQATFISEEKPNIIFILVDDMGYGDVGVFFQNERKANEDFSEPWLSTPNLDRMASEGALLTQHYTPAPVCAPSRASLLSGLSQGHTQVRDNQFDKALGDNHTLANVLGKAGYKTAVIGKWGLQGRVKEENENPKNWPAYPTKRGFDYFYGYVRHRDGHEHYPKEGIYRGKKQVWENDKEVGDGLDKAYTTDLWTANAKKWIAEETKKDDKPFFMYLSYDTPHAVLELPTQAYPEGRGLNGGLQFTGTPGRIINTASGEPDSWTHPDYANAVYDHDNDPKTALKPWPETYKRYATSIRRIDNGVGDILQLLKDLDIDSNTMVVFASDNGPSIESYLPGEYAPNEANFFDSFGPYDGIKRDVLEGGLRTPLIARWPNKIPKNNIVETPGIFYDWMPTFINAAGLPAPVNTNGVSLLPSLTGEGEQAESTVYVEYFQNGKSPNYKEFSPENRLKIRKQMQMLRMGDLVGLRYDIKSADDDFAIFNVLDDTHQGENLATRDSMAALQQEMKDKVLQIRRFNSTAVRPYDSVAVPAVAASKLSNGINWEGYNGDFPWIPQVNSLPVADNGRIKKAKFKEVLRKPHDVFVFNAFIKVPETGEYTFYLNTNNRSFLKIHQINLLDGDYNFKKGEELKATIQLEKGLHPFQLYYKKQNGTAPKLDLQWEGPGFNRKKFLQNNFSEINNFKFNAALKNNVALLINE</sequence>
<dbReference type="STRING" id="1073325.SAMN05444483_10677"/>
<name>A0A1M5I055_SALEC</name>
<keyword evidence="4" id="KW-1185">Reference proteome</keyword>
<feature type="chain" id="PRO_5009910956" evidence="1">
    <location>
        <begin position="23"/>
        <end position="719"/>
    </location>
</feature>
<evidence type="ECO:0000313" key="4">
    <source>
        <dbReference type="Proteomes" id="UP000183945"/>
    </source>
</evidence>
<protein>
    <submittedName>
        <fullName evidence="3">Arylsulfatase A</fullName>
    </submittedName>
</protein>
<dbReference type="PANTHER" id="PTHR43751">
    <property type="entry name" value="SULFATASE"/>
    <property type="match status" value="1"/>
</dbReference>
<dbReference type="Gene3D" id="3.90.182.10">
    <property type="entry name" value="Toxin - Anthrax Protective Antigen,domain 1"/>
    <property type="match status" value="1"/>
</dbReference>
<dbReference type="Pfam" id="PF00884">
    <property type="entry name" value="Sulfatase"/>
    <property type="match status" value="1"/>
</dbReference>
<accession>A0A1M5I055</accession>
<dbReference type="SUPFAM" id="SSF53649">
    <property type="entry name" value="Alkaline phosphatase-like"/>
    <property type="match status" value="1"/>
</dbReference>
<dbReference type="SUPFAM" id="SSF56988">
    <property type="entry name" value="Anthrax protective antigen"/>
    <property type="match status" value="1"/>
</dbReference>
<evidence type="ECO:0000313" key="3">
    <source>
        <dbReference type="EMBL" id="SHG21430.1"/>
    </source>
</evidence>
<dbReference type="InterPro" id="IPR000917">
    <property type="entry name" value="Sulfatase_N"/>
</dbReference>
<gene>
    <name evidence="3" type="ORF">SAMN05444483_10677</name>
</gene>
<dbReference type="InterPro" id="IPR017850">
    <property type="entry name" value="Alkaline_phosphatase_core_sf"/>
</dbReference>
<dbReference type="PROSITE" id="PS51820">
    <property type="entry name" value="PA14"/>
    <property type="match status" value="1"/>
</dbReference>
<proteinExistence type="predicted"/>
<dbReference type="InterPro" id="IPR037524">
    <property type="entry name" value="PA14/GLEYA"/>
</dbReference>
<dbReference type="Proteomes" id="UP000183945">
    <property type="component" value="Unassembled WGS sequence"/>
</dbReference>